<comment type="catalytic activity">
    <reaction evidence="10">
        <text>L-ornithine + NADH + O2 = N(5)-hydroxy-L-ornithine + NAD(+) + H2O</text>
        <dbReference type="Rhea" id="RHEA:41512"/>
        <dbReference type="ChEBI" id="CHEBI:15377"/>
        <dbReference type="ChEBI" id="CHEBI:15379"/>
        <dbReference type="ChEBI" id="CHEBI:46911"/>
        <dbReference type="ChEBI" id="CHEBI:57540"/>
        <dbReference type="ChEBI" id="CHEBI:57945"/>
        <dbReference type="ChEBI" id="CHEBI:78275"/>
        <dbReference type="EC" id="1.14.13.196"/>
    </reaction>
</comment>
<evidence type="ECO:0000256" key="1">
    <source>
        <dbReference type="ARBA" id="ARBA00001974"/>
    </source>
</evidence>
<keyword evidence="6" id="KW-0274">FAD</keyword>
<evidence type="ECO:0000256" key="9">
    <source>
        <dbReference type="ARBA" id="ARBA00047598"/>
    </source>
</evidence>
<comment type="catalytic activity">
    <reaction evidence="9">
        <text>L-ornithine + NADPH + O2 = N(5)-hydroxy-L-ornithine + NADP(+) + H2O</text>
        <dbReference type="Rhea" id="RHEA:41508"/>
        <dbReference type="ChEBI" id="CHEBI:15377"/>
        <dbReference type="ChEBI" id="CHEBI:15379"/>
        <dbReference type="ChEBI" id="CHEBI:46911"/>
        <dbReference type="ChEBI" id="CHEBI:57783"/>
        <dbReference type="ChEBI" id="CHEBI:58349"/>
        <dbReference type="ChEBI" id="CHEBI:78275"/>
        <dbReference type="EC" id="1.14.13.196"/>
    </reaction>
</comment>
<dbReference type="InterPro" id="IPR025700">
    <property type="entry name" value="Lys/Orn_oxygenase"/>
</dbReference>
<dbReference type="SUPFAM" id="SSF51905">
    <property type="entry name" value="FAD/NAD(P)-binding domain"/>
    <property type="match status" value="2"/>
</dbReference>
<evidence type="ECO:0000256" key="6">
    <source>
        <dbReference type="ARBA" id="ARBA00022827"/>
    </source>
</evidence>
<keyword evidence="12" id="KW-1185">Reference proteome</keyword>
<evidence type="ECO:0000256" key="7">
    <source>
        <dbReference type="ARBA" id="ARBA00022857"/>
    </source>
</evidence>
<keyword evidence="11" id="KW-0503">Monooxygenase</keyword>
<dbReference type="EMBL" id="VXIS01000097">
    <property type="protein sequence ID" value="KAA8905683.1"/>
    <property type="molecule type" value="Genomic_DNA"/>
</dbReference>
<keyword evidence="5" id="KW-0285">Flavoprotein</keyword>
<comment type="similarity">
    <text evidence="3">Belongs to the lysine N(6)-hydroxylase/L-ornithine N(5)-oxygenase family.</text>
</comment>
<dbReference type="Proteomes" id="UP000326924">
    <property type="component" value="Unassembled WGS sequence"/>
</dbReference>
<comment type="pathway">
    <text evidence="2">Siderophore biosynthesis.</text>
</comment>
<evidence type="ECO:0000256" key="8">
    <source>
        <dbReference type="ARBA" id="ARBA00023002"/>
    </source>
</evidence>
<evidence type="ECO:0000313" key="11">
    <source>
        <dbReference type="EMBL" id="KAA8905683.1"/>
    </source>
</evidence>
<dbReference type="Gene3D" id="3.50.50.60">
    <property type="entry name" value="FAD/NAD(P)-binding domain"/>
    <property type="match status" value="1"/>
</dbReference>
<proteinExistence type="inferred from homology"/>
<evidence type="ECO:0000256" key="5">
    <source>
        <dbReference type="ARBA" id="ARBA00022630"/>
    </source>
</evidence>
<keyword evidence="8" id="KW-0560">Oxidoreductase</keyword>
<comment type="caution">
    <text evidence="11">The sequence shown here is derived from an EMBL/GenBank/DDBJ whole genome shotgun (WGS) entry which is preliminary data.</text>
</comment>
<dbReference type="Pfam" id="PF13434">
    <property type="entry name" value="Lys_Orn_oxgnase"/>
    <property type="match status" value="1"/>
</dbReference>
<evidence type="ECO:0000256" key="3">
    <source>
        <dbReference type="ARBA" id="ARBA00007588"/>
    </source>
</evidence>
<sequence>MVHPTNSKGSAIDSPPYDLICVGFGPASLSIAVALRDQRVNARVLFLERQTEFAWHCGMLLPDTRMQISFMKDMATFRNPRSQFTFLSYLHANNRLVPFTNLGTFYPLREEFNDYLKWCASHFDDFVQYGEEVVSVSPPETASGAIKTWNVSSRSVLTGEVSTFAAKNVIIAIGGVGKIPAQFPQRLYNNRVLHSSSYAIHTPRLLPGRDAPYKIAVVGAGQSAVEIYTDLQGRYPNCKTTLFVRQSALRPSDDSPFVNEIFDPDRVDPFYALPADVRKTQIREDKATNYSVVRLELIEHVYNVMYRQRLRNPDQRTWAHRIMTNQEVQSVVERPSGKVDLKLKDSRGGSGANEVETTDGFDLVIFGTGYMRNAHRKLLKDAEPLFEGDCVVDRKYRVQFKEGAVARDTGIWLQGCCEATHGLSDSLLSILAVRGGQMVDAIFGEQADLQSATKLQARAQL</sequence>
<dbReference type="PANTHER" id="PTHR42802:SF1">
    <property type="entry name" value="L-ORNITHINE N(5)-MONOOXYGENASE"/>
    <property type="match status" value="1"/>
</dbReference>
<dbReference type="PANTHER" id="PTHR42802">
    <property type="entry name" value="MONOOXYGENASE"/>
    <property type="match status" value="1"/>
</dbReference>
<dbReference type="GO" id="GO:0006879">
    <property type="term" value="P:intracellular iron ion homeostasis"/>
    <property type="evidence" value="ECO:0007669"/>
    <property type="project" value="TreeGrafter"/>
</dbReference>
<gene>
    <name evidence="11" type="ORF">FN846DRAFT_812795</name>
</gene>
<comment type="cofactor">
    <cofactor evidence="1">
        <name>FAD</name>
        <dbReference type="ChEBI" id="CHEBI:57692"/>
    </cofactor>
</comment>
<dbReference type="AlphaFoldDB" id="A0A5J5EVU6"/>
<evidence type="ECO:0000256" key="4">
    <source>
        <dbReference type="ARBA" id="ARBA00012881"/>
    </source>
</evidence>
<evidence type="ECO:0000313" key="12">
    <source>
        <dbReference type="Proteomes" id="UP000326924"/>
    </source>
</evidence>
<dbReference type="InterPro" id="IPR036188">
    <property type="entry name" value="FAD/NAD-bd_sf"/>
</dbReference>
<name>A0A5J5EVU6_9PEZI</name>
<reference evidence="11 12" key="1">
    <citation type="submission" date="2019-09" db="EMBL/GenBank/DDBJ databases">
        <title>Draft genome of the ectomycorrhizal ascomycete Sphaerosporella brunnea.</title>
        <authorList>
            <consortium name="DOE Joint Genome Institute"/>
            <person name="Benucci G.M."/>
            <person name="Marozzi G."/>
            <person name="Antonielli L."/>
            <person name="Sanchez S."/>
            <person name="Marco P."/>
            <person name="Wang X."/>
            <person name="Falini L.B."/>
            <person name="Barry K."/>
            <person name="Haridas S."/>
            <person name="Lipzen A."/>
            <person name="Labutti K."/>
            <person name="Grigoriev I.V."/>
            <person name="Murat C."/>
            <person name="Martin F."/>
            <person name="Albertini E."/>
            <person name="Donnini D."/>
            <person name="Bonito G."/>
        </authorList>
    </citation>
    <scope>NUCLEOTIDE SEQUENCE [LARGE SCALE GENOMIC DNA]</scope>
    <source>
        <strain evidence="11 12">Sb_GMNB300</strain>
    </source>
</reference>
<keyword evidence="7" id="KW-0521">NADP</keyword>
<dbReference type="EC" id="1.14.13.196" evidence="4"/>
<dbReference type="InParanoid" id="A0A5J5EVU6"/>
<dbReference type="GO" id="GO:0004497">
    <property type="term" value="F:monooxygenase activity"/>
    <property type="evidence" value="ECO:0007669"/>
    <property type="project" value="UniProtKB-KW"/>
</dbReference>
<dbReference type="PRINTS" id="PR00368">
    <property type="entry name" value="FADPNR"/>
</dbReference>
<evidence type="ECO:0000256" key="10">
    <source>
        <dbReference type="ARBA" id="ARBA00049248"/>
    </source>
</evidence>
<accession>A0A5J5EVU6</accession>
<organism evidence="11 12">
    <name type="scientific">Sphaerosporella brunnea</name>
    <dbReference type="NCBI Taxonomy" id="1250544"/>
    <lineage>
        <taxon>Eukaryota</taxon>
        <taxon>Fungi</taxon>
        <taxon>Dikarya</taxon>
        <taxon>Ascomycota</taxon>
        <taxon>Pezizomycotina</taxon>
        <taxon>Pezizomycetes</taxon>
        <taxon>Pezizales</taxon>
        <taxon>Pyronemataceae</taxon>
        <taxon>Sphaerosporella</taxon>
    </lineage>
</organism>
<evidence type="ECO:0000256" key="2">
    <source>
        <dbReference type="ARBA" id="ARBA00004924"/>
    </source>
</evidence>
<protein>
    <recommendedName>
        <fullName evidence="4">L-ornithine N(5)-monooxygenase [NAD(P)H]</fullName>
        <ecNumber evidence="4">1.14.13.196</ecNumber>
    </recommendedName>
</protein>
<dbReference type="OrthoDB" id="3519933at2759"/>